<comment type="function">
    <text evidence="19">Essential hepatic enzyme that catalyzes the oxygenation of a wide variety of nitrogen- and sulfur-containing compounds including drugs as well as dietary compounds. Plays an important role in the metabolism of trimethylamine (TMA), via the production of trimethylamine N-oxide (TMAO) metabolite. TMA is generated by the action of gut microbiota using dietary precursors such as choline, choline containing compounds, betaine or L-carnitine. By regulating TMAO concentration, FMO3 directly impacts both platelet responsiveness and rate of thrombus formation.</text>
</comment>
<organism evidence="29 30">
    <name type="scientific">Bos mutus</name>
    <name type="common">wild yak</name>
    <dbReference type="NCBI Taxonomy" id="72004"/>
    <lineage>
        <taxon>Eukaryota</taxon>
        <taxon>Metazoa</taxon>
        <taxon>Chordata</taxon>
        <taxon>Craniata</taxon>
        <taxon>Vertebrata</taxon>
        <taxon>Euteleostomi</taxon>
        <taxon>Mammalia</taxon>
        <taxon>Eutheria</taxon>
        <taxon>Laurasiatheria</taxon>
        <taxon>Artiodactyla</taxon>
        <taxon>Ruminantia</taxon>
        <taxon>Pecora</taxon>
        <taxon>Bovidae</taxon>
        <taxon>Bovinae</taxon>
        <taxon>Bos</taxon>
    </lineage>
</organism>
<dbReference type="FunFam" id="3.50.50.60:FF:000279">
    <property type="entry name" value="Dimethylaniline monooxygenase [N-oxide-forming]"/>
    <property type="match status" value="2"/>
</dbReference>
<keyword evidence="11" id="KW-0460">Magnesium</keyword>
<evidence type="ECO:0000256" key="7">
    <source>
        <dbReference type="ARBA" id="ARBA00022630"/>
    </source>
</evidence>
<dbReference type="Pfam" id="PF23227">
    <property type="entry name" value="HEAT_MROH2B_C"/>
    <property type="match status" value="1"/>
</dbReference>
<evidence type="ECO:0000256" key="6">
    <source>
        <dbReference type="ARBA" id="ARBA00022499"/>
    </source>
</evidence>
<evidence type="ECO:0000256" key="21">
    <source>
        <dbReference type="ARBA" id="ARBA00048088"/>
    </source>
</evidence>
<dbReference type="EC" id="1.-.-.-" evidence="25"/>
<evidence type="ECO:0000256" key="25">
    <source>
        <dbReference type="RuleBase" id="RU361177"/>
    </source>
</evidence>
<dbReference type="PRINTS" id="PR01122">
    <property type="entry name" value="FMOXYGENASE2"/>
</dbReference>
<name>A0A6B0R245_9CETA</name>
<dbReference type="Pfam" id="PF00743">
    <property type="entry name" value="FMO-like"/>
    <property type="match status" value="3"/>
</dbReference>
<dbReference type="InterPro" id="IPR020946">
    <property type="entry name" value="Flavin_mOase-like"/>
</dbReference>
<dbReference type="InterPro" id="IPR002254">
    <property type="entry name" value="Flavin_mOase_2"/>
</dbReference>
<comment type="catalytic activity">
    <reaction evidence="24">
        <text>(S)-nicotine + NADPH + O2 = trans-(S)-nicotine N(1')-oxide + NADP(+) + H2O</text>
        <dbReference type="Rhea" id="RHEA:58720"/>
        <dbReference type="ChEBI" id="CHEBI:15377"/>
        <dbReference type="ChEBI" id="CHEBI:15379"/>
        <dbReference type="ChEBI" id="CHEBI:57783"/>
        <dbReference type="ChEBI" id="CHEBI:58349"/>
        <dbReference type="ChEBI" id="CHEBI:59806"/>
        <dbReference type="ChEBI" id="CHEBI:142660"/>
    </reaction>
    <physiologicalReaction direction="left-to-right" evidence="24">
        <dbReference type="Rhea" id="RHEA:58721"/>
    </physiologicalReaction>
</comment>
<dbReference type="FunFam" id="3.50.50.60:FF:000042">
    <property type="entry name" value="Dimethylaniline monooxygenase [N-oxide-forming]"/>
    <property type="match status" value="2"/>
</dbReference>
<evidence type="ECO:0000256" key="22">
    <source>
        <dbReference type="ARBA" id="ARBA00049443"/>
    </source>
</evidence>
<keyword evidence="13" id="KW-0492">Microsome</keyword>
<dbReference type="FunFam" id="3.50.50.60:FF:000454">
    <property type="entry name" value="Dimethylaniline monooxygenase [N-oxide-forming]"/>
    <property type="match status" value="1"/>
</dbReference>
<evidence type="ECO:0000256" key="15">
    <source>
        <dbReference type="ARBA" id="ARBA00022989"/>
    </source>
</evidence>
<dbReference type="InterPro" id="IPR055406">
    <property type="entry name" value="HEAT_Maestro"/>
</dbReference>
<dbReference type="GO" id="GO:0050661">
    <property type="term" value="F:NADP binding"/>
    <property type="evidence" value="ECO:0007669"/>
    <property type="project" value="InterPro"/>
</dbReference>
<dbReference type="Gene3D" id="3.50.50.60">
    <property type="entry name" value="FAD/NAD(P)-binding domain"/>
    <property type="match status" value="7"/>
</dbReference>
<evidence type="ECO:0000256" key="18">
    <source>
        <dbReference type="ARBA" id="ARBA00023136"/>
    </source>
</evidence>
<evidence type="ECO:0000256" key="1">
    <source>
        <dbReference type="ARBA" id="ARBA00001946"/>
    </source>
</evidence>
<keyword evidence="10 25" id="KW-0274">FAD</keyword>
<dbReference type="Pfam" id="PF21047">
    <property type="entry name" value="HEAT_Maestro"/>
    <property type="match status" value="1"/>
</dbReference>
<comment type="catalytic activity">
    <reaction evidence="23">
        <text>albendazole + NADPH + O2 + H(+) = albendazole S-oxide + NADP(+) + H2O</text>
        <dbReference type="Rhea" id="RHEA:10796"/>
        <dbReference type="ChEBI" id="CHEBI:15377"/>
        <dbReference type="ChEBI" id="CHEBI:15378"/>
        <dbReference type="ChEBI" id="CHEBI:15379"/>
        <dbReference type="ChEBI" id="CHEBI:16664"/>
        <dbReference type="ChEBI" id="CHEBI:16959"/>
        <dbReference type="ChEBI" id="CHEBI:57783"/>
        <dbReference type="ChEBI" id="CHEBI:58349"/>
        <dbReference type="EC" id="1.14.13.32"/>
    </reaction>
    <physiologicalReaction direction="left-to-right" evidence="23">
        <dbReference type="Rhea" id="RHEA:10797"/>
    </physiologicalReaction>
</comment>
<evidence type="ECO:0000256" key="10">
    <source>
        <dbReference type="ARBA" id="ARBA00022827"/>
    </source>
</evidence>
<dbReference type="Proteomes" id="UP000322234">
    <property type="component" value="Unassembled WGS sequence"/>
</dbReference>
<evidence type="ECO:0000256" key="8">
    <source>
        <dbReference type="ARBA" id="ARBA00022692"/>
    </source>
</evidence>
<comment type="cofactor">
    <cofactor evidence="2 25">
        <name>FAD</name>
        <dbReference type="ChEBI" id="CHEBI:57692"/>
    </cofactor>
</comment>
<evidence type="ECO:0000256" key="23">
    <source>
        <dbReference type="ARBA" id="ARBA00050880"/>
    </source>
</evidence>
<keyword evidence="17 25" id="KW-0503">Monooxygenase</keyword>
<feature type="transmembrane region" description="Helical" evidence="26">
    <location>
        <begin position="2452"/>
        <end position="2471"/>
    </location>
</feature>
<dbReference type="FunFam" id="3.50.50.60:FF:000073">
    <property type="entry name" value="Dimethylaniline monooxygenase [N-oxide-forming]"/>
    <property type="match status" value="3"/>
</dbReference>
<accession>A0A6B0R245</accession>
<dbReference type="PANTHER" id="PTHR23023">
    <property type="entry name" value="DIMETHYLANILINE MONOOXYGENASE"/>
    <property type="match status" value="1"/>
</dbReference>
<dbReference type="GO" id="GO:0004499">
    <property type="term" value="F:N,N-dimethylaniline monooxygenase activity"/>
    <property type="evidence" value="ECO:0007669"/>
    <property type="project" value="InterPro"/>
</dbReference>
<dbReference type="GO" id="GO:0005789">
    <property type="term" value="C:endoplasmic reticulum membrane"/>
    <property type="evidence" value="ECO:0007669"/>
    <property type="project" value="UniProtKB-SubCell"/>
</dbReference>
<dbReference type="InterPro" id="IPR011989">
    <property type="entry name" value="ARM-like"/>
</dbReference>
<comment type="subcellular location">
    <subcellularLocation>
        <location evidence="4">Endoplasmic reticulum membrane</location>
        <topology evidence="4">Single-pass membrane protein</topology>
    </subcellularLocation>
    <subcellularLocation>
        <location evidence="3">Microsome membrane</location>
        <topology evidence="3">Single-pass membrane protein</topology>
    </subcellularLocation>
</comment>
<reference evidence="29" key="1">
    <citation type="submission" date="2019-10" db="EMBL/GenBank/DDBJ databases">
        <title>The sequence and de novo assembly of the wild yak genome.</title>
        <authorList>
            <person name="Liu Y."/>
        </authorList>
    </citation>
    <scope>NUCLEOTIDE SEQUENCE [LARGE SCALE GENOMIC DNA]</scope>
    <source>
        <strain evidence="29">WY2019</strain>
    </source>
</reference>
<evidence type="ECO:0000256" key="13">
    <source>
        <dbReference type="ARBA" id="ARBA00022848"/>
    </source>
</evidence>
<dbReference type="Gene3D" id="1.25.10.10">
    <property type="entry name" value="Leucine-rich Repeat Variant"/>
    <property type="match status" value="1"/>
</dbReference>
<evidence type="ECO:0000256" key="12">
    <source>
        <dbReference type="ARBA" id="ARBA00022843"/>
    </source>
</evidence>
<keyword evidence="15 26" id="KW-1133">Transmembrane helix</keyword>
<comment type="catalytic activity">
    <reaction evidence="21">
        <text>trimethylamine + NADPH + O2 = trimethylamine N-oxide + NADP(+) + H2O</text>
        <dbReference type="Rhea" id="RHEA:31979"/>
        <dbReference type="ChEBI" id="CHEBI:15377"/>
        <dbReference type="ChEBI" id="CHEBI:15379"/>
        <dbReference type="ChEBI" id="CHEBI:15724"/>
        <dbReference type="ChEBI" id="CHEBI:57783"/>
        <dbReference type="ChEBI" id="CHEBI:58349"/>
        <dbReference type="ChEBI" id="CHEBI:58389"/>
        <dbReference type="EC" id="1.14.13.148"/>
    </reaction>
    <physiologicalReaction direction="left-to-right" evidence="21">
        <dbReference type="Rhea" id="RHEA:31980"/>
    </physiologicalReaction>
</comment>
<dbReference type="InterPro" id="IPR000960">
    <property type="entry name" value="Flavin_mOase"/>
</dbReference>
<evidence type="ECO:0000256" key="17">
    <source>
        <dbReference type="ARBA" id="ARBA00023033"/>
    </source>
</evidence>
<feature type="domain" description="Maestro/Maestro-like HEAT-repeats" evidence="28">
    <location>
        <begin position="550"/>
        <end position="801"/>
    </location>
</feature>
<keyword evidence="18 26" id="KW-0472">Membrane</keyword>
<dbReference type="EMBL" id="VBQZ03000009">
    <property type="protein sequence ID" value="MXQ81904.1"/>
    <property type="molecule type" value="Genomic_DNA"/>
</dbReference>
<comment type="catalytic activity">
    <reaction evidence="20">
        <text>hypotaurine + NADPH + O2 + H(+) = taurine + NADP(+) + H2O</text>
        <dbReference type="Rhea" id="RHEA:69819"/>
        <dbReference type="ChEBI" id="CHEBI:15377"/>
        <dbReference type="ChEBI" id="CHEBI:15378"/>
        <dbReference type="ChEBI" id="CHEBI:15379"/>
        <dbReference type="ChEBI" id="CHEBI:57783"/>
        <dbReference type="ChEBI" id="CHEBI:57853"/>
        <dbReference type="ChEBI" id="CHEBI:58349"/>
        <dbReference type="ChEBI" id="CHEBI:507393"/>
        <dbReference type="EC" id="1.14.13.8"/>
    </reaction>
    <physiologicalReaction direction="left-to-right" evidence="20">
        <dbReference type="Rhea" id="RHEA:69820"/>
    </physiologicalReaction>
</comment>
<gene>
    <name evidence="29" type="ORF">E5288_WYG004917</name>
</gene>
<keyword evidence="12" id="KW-0832">Ubl conjugation</keyword>
<keyword evidence="9" id="KW-0256">Endoplasmic reticulum</keyword>
<evidence type="ECO:0000256" key="4">
    <source>
        <dbReference type="ARBA" id="ARBA00004389"/>
    </source>
</evidence>
<keyword evidence="7 25" id="KW-0285">Flavoprotein</keyword>
<evidence type="ECO:0000259" key="27">
    <source>
        <dbReference type="Pfam" id="PF21047"/>
    </source>
</evidence>
<evidence type="ECO:0000256" key="11">
    <source>
        <dbReference type="ARBA" id="ARBA00022842"/>
    </source>
</evidence>
<evidence type="ECO:0000313" key="29">
    <source>
        <dbReference type="EMBL" id="MXQ81904.1"/>
    </source>
</evidence>
<dbReference type="InterPro" id="IPR036188">
    <property type="entry name" value="FAD/NAD-bd_sf"/>
</dbReference>
<evidence type="ECO:0000256" key="16">
    <source>
        <dbReference type="ARBA" id="ARBA00023002"/>
    </source>
</evidence>
<evidence type="ECO:0000256" key="14">
    <source>
        <dbReference type="ARBA" id="ARBA00022857"/>
    </source>
</evidence>
<evidence type="ECO:0000256" key="26">
    <source>
        <dbReference type="SAM" id="Phobius"/>
    </source>
</evidence>
<dbReference type="SUPFAM" id="SSF51905">
    <property type="entry name" value="FAD/NAD(P)-binding domain"/>
    <property type="match status" value="6"/>
</dbReference>
<keyword evidence="14" id="KW-0521">NADP</keyword>
<comment type="cofactor">
    <cofactor evidence="1">
        <name>Mg(2+)</name>
        <dbReference type="ChEBI" id="CHEBI:18420"/>
    </cofactor>
</comment>
<dbReference type="GO" id="GO:0034899">
    <property type="term" value="F:trimethylamine monooxygenase activity"/>
    <property type="evidence" value="ECO:0007669"/>
    <property type="project" value="UniProtKB-EC"/>
</dbReference>
<comment type="catalytic activity">
    <reaction evidence="22">
        <text>N,N-dimethylaniline + NADPH + O2 + H(+) = N,N-dimethylaniline N-oxide + NADP(+) + H2O</text>
        <dbReference type="Rhea" id="RHEA:24468"/>
        <dbReference type="ChEBI" id="CHEBI:15377"/>
        <dbReference type="ChEBI" id="CHEBI:15378"/>
        <dbReference type="ChEBI" id="CHEBI:15379"/>
        <dbReference type="ChEBI" id="CHEBI:16269"/>
        <dbReference type="ChEBI" id="CHEBI:17735"/>
        <dbReference type="ChEBI" id="CHEBI:57783"/>
        <dbReference type="ChEBI" id="CHEBI:58349"/>
        <dbReference type="EC" id="1.14.13.8"/>
    </reaction>
    <physiologicalReaction direction="left-to-right" evidence="22">
        <dbReference type="Rhea" id="RHEA:24469"/>
    </physiologicalReaction>
</comment>
<protein>
    <recommendedName>
        <fullName evidence="25">Flavin-containing monooxygenase</fullName>
        <ecNumber evidence="25">1.-.-.-</ecNumber>
    </recommendedName>
</protein>
<keyword evidence="6" id="KW-1017">Isopeptide bond</keyword>
<dbReference type="GO" id="GO:0047638">
    <property type="term" value="F:albendazole monooxygenase activity"/>
    <property type="evidence" value="ECO:0007669"/>
    <property type="project" value="UniProtKB-EC"/>
</dbReference>
<evidence type="ECO:0000256" key="9">
    <source>
        <dbReference type="ARBA" id="ARBA00022824"/>
    </source>
</evidence>
<evidence type="ECO:0000256" key="2">
    <source>
        <dbReference type="ARBA" id="ARBA00001974"/>
    </source>
</evidence>
<evidence type="ECO:0000256" key="20">
    <source>
        <dbReference type="ARBA" id="ARBA00048041"/>
    </source>
</evidence>
<dbReference type="FunFam" id="3.50.50.60:FF:000409">
    <property type="entry name" value="Dimethylaniline monooxygenase [N-oxide-forming]"/>
    <property type="match status" value="1"/>
</dbReference>
<dbReference type="PRINTS" id="PR00370">
    <property type="entry name" value="FMOXYGENASE"/>
</dbReference>
<evidence type="ECO:0000313" key="30">
    <source>
        <dbReference type="Proteomes" id="UP000322234"/>
    </source>
</evidence>
<evidence type="ECO:0000259" key="28">
    <source>
        <dbReference type="Pfam" id="PF23227"/>
    </source>
</evidence>
<dbReference type="InterPro" id="IPR016024">
    <property type="entry name" value="ARM-type_fold"/>
</dbReference>
<feature type="domain" description="Maestro-like HEAT-repeats" evidence="27">
    <location>
        <begin position="131"/>
        <end position="362"/>
    </location>
</feature>
<comment type="similarity">
    <text evidence="5 25">Belongs to the FMO family.</text>
</comment>
<keyword evidence="8 26" id="KW-0812">Transmembrane</keyword>
<dbReference type="InterPro" id="IPR050346">
    <property type="entry name" value="FMO-like"/>
</dbReference>
<dbReference type="InterPro" id="IPR048465">
    <property type="entry name" value="Maestro-like_HEAT"/>
</dbReference>
<dbReference type="FunFam" id="3.50.50.60:FF:000023">
    <property type="entry name" value="Dimethylaniline monooxygenase [N-oxide-forming]"/>
    <property type="match status" value="2"/>
</dbReference>
<dbReference type="GO" id="GO:0050660">
    <property type="term" value="F:flavin adenine dinucleotide binding"/>
    <property type="evidence" value="ECO:0007669"/>
    <property type="project" value="InterPro"/>
</dbReference>
<proteinExistence type="inferred from homology"/>
<keyword evidence="30" id="KW-1185">Reference proteome</keyword>
<evidence type="ECO:0000256" key="3">
    <source>
        <dbReference type="ARBA" id="ARBA00004111"/>
    </source>
</evidence>
<evidence type="ECO:0000256" key="5">
    <source>
        <dbReference type="ARBA" id="ARBA00009183"/>
    </source>
</evidence>
<dbReference type="SUPFAM" id="SSF48371">
    <property type="entry name" value="ARM repeat"/>
    <property type="match status" value="1"/>
</dbReference>
<evidence type="ECO:0000256" key="24">
    <source>
        <dbReference type="ARBA" id="ARBA00052724"/>
    </source>
</evidence>
<keyword evidence="16 25" id="KW-0560">Oxidoreductase</keyword>
<comment type="caution">
    <text evidence="29">The sequence shown here is derived from an EMBL/GenBank/DDBJ whole genome shotgun (WGS) entry which is preliminary data.</text>
</comment>
<evidence type="ECO:0000256" key="19">
    <source>
        <dbReference type="ARBA" id="ARBA00046239"/>
    </source>
</evidence>
<sequence>MEETAREEHLLCENIIKEQSATSLWDAYSGLISNQAMILALNSSFVDPALQFETQVKIIKSSFKMAFAVTNLDEVREIGMHKEDENDLENLYRTILNIFEDTLLILVSKDVYKLQFLKEMAVWMNEDNSYMQEEAMVVISRVLSFAARKVRGSASVNAPCLGVLAAELSLLCSHSDPSITQQAFVGMYHLLCIAKIQSEGTAKSKNKKYDKPGNHCIQPSSSGTEFLPKNLQKDKSKIAQSVGKTLLPPLLTDFVWSLLMKLSVPDQSIASEAATILKLTLECNAHKVTMVSKIVDTIYKQLCGDDSPILREAMLRVITLLTRTSPKKVIFQLMDYPVPADDILILMWYAAGSESSVVPHVLKTILLILKGKPREMEKIITERKHFSLDATNMMPVAASQALCTLLPLGPYKKAVAQFFPQLLMALMLQLFYSSNLRLMTEDRPFYARDALRVLLNCSGLQEVDTALKRKNCWNQFSQVLFHHHGVYLVAKTLSEYNFPQFPETLHYLYKLAVEGPRRSEDSVITIIFFTELLNNFFKDPFPEKFLVLFRNWVNDPDPAVCKLSLQKIASMAPVINEIENVCSLLTSILDAFLSKDMTVIIRALITLRKLLDRLDKVTYSSLSTRIASSYCPLMDHGNEGIRSMAIRHFGQLLMDMSQYTWMLNDVVYAGLVPLILFLEDTEERVVKACKYTLKICASELKWSTLYFLKDEYYNFELVVLNICNNLLISHQKYITDLISETLGFLESSRTYLRRGSVILLGYLAKLGGHLLLRDEIDVMLEAIDRVIRDEDPVIRELAEKTNKIFMEIAYKLTTSNIKQSFQRLFNFIYLKKLKLLYNYNPPKDLTGSPMGIKEIRSDKEATTKDNYEDVLVKNEGASIKFLFTNSQMQKKLSYCDMSIQLTAAKKLTVLSPIAFWVTMVKKVAIIGAGISGLASIRNCLEEGLEPTCFEKGEDIGGLWKFSDHVEEGRASIYRSVFTNSSKEMTCFPDFPFPDDFPNFMHNSKLQEYITMFAKEKNLLKYIQFKTIVSSVNKRPDFQTTGQWDVITEKDGKKESAVFDAVMICSGHHVYANIPKESFPGIKLFKGKCFHSRDYKEPGIFKGKRVLVIGLGNSGCDIASELSHIAEKVIISSRSGSWVMSRVWDEGYPWDMLFITRFETFLKNTLPTVISNWWYMKQMNARFKHENYGLMPLNSTLRKEPVFNDELPACILCGIVTIKPNVKEFTEDSAIFEDGTVFKAIDYVIFATGYSYAYPFLDDSIIKSRDNEVTLFKGIFPPPLEKPTLAVIGLVQSLGAAIPTTDLQSRWAVQVIKGTCPLPSVKDMMNDIDEKMGKKLKLFGKSDTIQTDYVVYMDELASFIGAKPNIPWLFLTDPKLALEVYFGPCTPYQFRLVGPGKWPGARNAILTQWDRLLKPMTTRVATMVKRVAIIGAGVSGLASIRCCLEEGLEPTCFERSNEVGGLWEFSDHSEEGRASIYKSVFTNSSKEMMCFPDFPYPDDYPNYMHQSKVQDYIKTFAQKKNLLRYIQFETLVTSIKKCPNFLITGQWEVVSEKDEKQESTIFDAVMICSGHHVYPNLPTDSFPGLDRFQGHYLHSRDYKGPEVYKGKRVLVIGLGNSGCDIAVELSRLVTQVIISTRSGSWVMSRVWDDGYPWDMLYVTRFASFLQNALPSFVSDWLYVKKMNTWFKHENYGLMPLNSTLRKEPVFNDELPSRILCGTITIKPSVKEFTETSAMFEDGTVFEAIDYVIFATGYGYAYPFLEDSIIKSRNNEVTLYKGIFPPFLEKPTLAVIGLVQSLGATIPTADLQARWAVKVFANSCTLPTTNEMMDDIEEKMGKKLKWFGQSQTLQTDYITYMDELGSFIGAKPNIPWLFLTDPQLALEVFFGPCSPYQFRLMGPGKWHGARNAILTQWDRTLKPTRTRAVAHNLHRKLLSAHSKTKTEDTMAKKVAVIGAGVSGLASLKCCVDEGLEPTCFERTEDIGGLWRFKENVEDGRASIYQSVISNTSKEMSCFSDFPMPEDFPNFLHNSKLLEYFRIFAKKFDLLKYIQFQTTVLSVKKHPDFASSGQWVVVTKNNGKEQSAVFDGVMVCSGHHILPHLPLESFPGIQKFKGQYFHSRQYKHPEGFEKKRILVIGIGNSASDIAVELCKKAAQVFISTRHGSWVISRISEDGYPWDSVYHTRFKTQLRNAVPRIVVKWMMENGMNQWFDHENYGLIPQNKYLVKEPVVNDDLPSRILYGAIKVKSRVKELTETSAIFEDGTVEENIDIIVFATGYTVSFPFLEDLVKVENNMVSLYKFMFPPQLEKSTLACIGLIQPLGSIFPTIELQARWVTRVFKGLCTLPSERTMMEDIIKRNKKRIDLFGESNSQILQTNHIEYLDELAVEIGVKPDILSLLLKDPKLAVKLYFGPCNPYQYRLVGPGQWNGARNAIFTQKRRILKPLKTRAIKTSSTFPVSFLLKILGLLAVVVAFFSQLQ</sequence>